<dbReference type="GO" id="GO:0055085">
    <property type="term" value="P:transmembrane transport"/>
    <property type="evidence" value="ECO:0007669"/>
    <property type="project" value="TreeGrafter"/>
</dbReference>
<evidence type="ECO:0000256" key="1">
    <source>
        <dbReference type="ARBA" id="ARBA00004442"/>
    </source>
</evidence>
<evidence type="ECO:0000313" key="3">
    <source>
        <dbReference type="EMBL" id="SDR59941.1"/>
    </source>
</evidence>
<dbReference type="InterPro" id="IPR005618">
    <property type="entry name" value="OMPW"/>
</dbReference>
<sequence>MKHMIKAVMIVASLCATGLFEVLAYADDVSANGSTMAGEVTADGIHAGDVLVRLRAISIEPDVHTSGTLSSLGVGVNNAFVPELDLTYMIRDAIGIELILATSRHHVTSGLGDLGGVNVLPPTLLLQYHFNHAGMIRPYVGAGVNYTYFYNDGLSAGPVGIQVSRSSFGPAVQAGVDVQITKTVFLNADIKKIWMHTDASVADSSLGRLDIDPLVLGIGVGMKF</sequence>
<dbReference type="STRING" id="157910.SAMN05445850_7029"/>
<dbReference type="SUPFAM" id="SSF56925">
    <property type="entry name" value="OMPA-like"/>
    <property type="match status" value="1"/>
</dbReference>
<dbReference type="Proteomes" id="UP000199365">
    <property type="component" value="Unassembled WGS sequence"/>
</dbReference>
<evidence type="ECO:0000256" key="2">
    <source>
        <dbReference type="SAM" id="SignalP"/>
    </source>
</evidence>
<protein>
    <submittedName>
        <fullName evidence="3">Outer membrane protein</fullName>
    </submittedName>
</protein>
<dbReference type="Pfam" id="PF03922">
    <property type="entry name" value="OmpW"/>
    <property type="match status" value="1"/>
</dbReference>
<dbReference type="PANTHER" id="PTHR36920:SF1">
    <property type="entry name" value="OUTER MEMBRANE PROTEIN W"/>
    <property type="match status" value="1"/>
</dbReference>
<organism evidence="3 4">
    <name type="scientific">Paraburkholderia tuberum</name>
    <dbReference type="NCBI Taxonomy" id="157910"/>
    <lineage>
        <taxon>Bacteria</taxon>
        <taxon>Pseudomonadati</taxon>
        <taxon>Pseudomonadota</taxon>
        <taxon>Betaproteobacteria</taxon>
        <taxon>Burkholderiales</taxon>
        <taxon>Burkholderiaceae</taxon>
        <taxon>Paraburkholderia</taxon>
    </lineage>
</organism>
<dbReference type="AlphaFoldDB" id="A0A1H1KC96"/>
<comment type="subcellular location">
    <subcellularLocation>
        <location evidence="1">Cell outer membrane</location>
    </subcellularLocation>
</comment>
<keyword evidence="4" id="KW-1185">Reference proteome</keyword>
<dbReference type="Gene3D" id="2.40.160.20">
    <property type="match status" value="1"/>
</dbReference>
<evidence type="ECO:0000313" key="4">
    <source>
        <dbReference type="Proteomes" id="UP000199365"/>
    </source>
</evidence>
<accession>A0A1H1KC96</accession>
<gene>
    <name evidence="3" type="ORF">SAMN05445850_7029</name>
</gene>
<dbReference type="InterPro" id="IPR011250">
    <property type="entry name" value="OMP/PagP_B-barrel"/>
</dbReference>
<dbReference type="PANTHER" id="PTHR36920">
    <property type="match status" value="1"/>
</dbReference>
<dbReference type="EMBL" id="FNKX01000003">
    <property type="protein sequence ID" value="SDR59941.1"/>
    <property type="molecule type" value="Genomic_DNA"/>
</dbReference>
<proteinExistence type="predicted"/>
<feature type="chain" id="PRO_5011661783" evidence="2">
    <location>
        <begin position="27"/>
        <end position="224"/>
    </location>
</feature>
<feature type="signal peptide" evidence="2">
    <location>
        <begin position="1"/>
        <end position="26"/>
    </location>
</feature>
<keyword evidence="2" id="KW-0732">Signal</keyword>
<dbReference type="RefSeq" id="WP_090811318.1">
    <property type="nucleotide sequence ID" value="NZ_FNKX01000003.1"/>
</dbReference>
<dbReference type="GO" id="GO:0009279">
    <property type="term" value="C:cell outer membrane"/>
    <property type="evidence" value="ECO:0007669"/>
    <property type="project" value="UniProtKB-SubCell"/>
</dbReference>
<reference evidence="4" key="1">
    <citation type="submission" date="2016-10" db="EMBL/GenBank/DDBJ databases">
        <authorList>
            <person name="Varghese N."/>
            <person name="Submissions S."/>
        </authorList>
    </citation>
    <scope>NUCLEOTIDE SEQUENCE [LARGE SCALE GENOMIC DNA]</scope>
    <source>
        <strain evidence="4">DUS833</strain>
    </source>
</reference>
<name>A0A1H1KC96_9BURK</name>